<dbReference type="PANTHER" id="PTHR32063:SF24">
    <property type="entry name" value="CATION EFFLUX SYSTEM (ACRB_ACRD_ACRF FAMILY)"/>
    <property type="match status" value="1"/>
</dbReference>
<feature type="transmembrane region" description="Helical" evidence="7">
    <location>
        <begin position="526"/>
        <end position="545"/>
    </location>
</feature>
<dbReference type="GO" id="GO:0008324">
    <property type="term" value="F:monoatomic cation transmembrane transporter activity"/>
    <property type="evidence" value="ECO:0007669"/>
    <property type="project" value="InterPro"/>
</dbReference>
<evidence type="ECO:0000256" key="5">
    <source>
        <dbReference type="ARBA" id="ARBA00022989"/>
    </source>
</evidence>
<feature type="transmembrane region" description="Helical" evidence="7">
    <location>
        <begin position="958"/>
        <end position="977"/>
    </location>
</feature>
<dbReference type="GO" id="GO:0005886">
    <property type="term" value="C:plasma membrane"/>
    <property type="evidence" value="ECO:0007669"/>
    <property type="project" value="UniProtKB-SubCell"/>
</dbReference>
<evidence type="ECO:0000256" key="2">
    <source>
        <dbReference type="ARBA" id="ARBA00022448"/>
    </source>
</evidence>
<dbReference type="Gene3D" id="3.30.70.1320">
    <property type="entry name" value="Multidrug efflux transporter AcrB pore domain like"/>
    <property type="match status" value="1"/>
</dbReference>
<feature type="transmembrane region" description="Helical" evidence="7">
    <location>
        <begin position="336"/>
        <end position="355"/>
    </location>
</feature>
<evidence type="ECO:0000256" key="7">
    <source>
        <dbReference type="SAM" id="Phobius"/>
    </source>
</evidence>
<keyword evidence="5 7" id="KW-1133">Transmembrane helix</keyword>
<organism evidence="8 9">
    <name type="scientific">Candidatus Glassbacteria bacterium RBG_16_58_8</name>
    <dbReference type="NCBI Taxonomy" id="1817866"/>
    <lineage>
        <taxon>Bacteria</taxon>
        <taxon>Candidatus Glassiibacteriota</taxon>
    </lineage>
</organism>
<dbReference type="PANTHER" id="PTHR32063">
    <property type="match status" value="1"/>
</dbReference>
<protein>
    <recommendedName>
        <fullName evidence="10">Cytochrome-c peroxidase</fullName>
    </recommendedName>
</protein>
<dbReference type="SUPFAM" id="SSF82714">
    <property type="entry name" value="Multidrug efflux transporter AcrB TolC docking domain, DN and DC subdomains"/>
    <property type="match status" value="2"/>
</dbReference>
<evidence type="ECO:0008006" key="10">
    <source>
        <dbReference type="Google" id="ProtNLM"/>
    </source>
</evidence>
<dbReference type="GO" id="GO:0042910">
    <property type="term" value="F:xenobiotic transmembrane transporter activity"/>
    <property type="evidence" value="ECO:0007669"/>
    <property type="project" value="TreeGrafter"/>
</dbReference>
<dbReference type="EMBL" id="MFIW01000060">
    <property type="protein sequence ID" value="OGF97751.1"/>
    <property type="molecule type" value="Genomic_DNA"/>
</dbReference>
<dbReference type="AlphaFoldDB" id="A0A1F5YD11"/>
<accession>A0A1F5YD11</accession>
<feature type="transmembrane region" description="Helical" evidence="7">
    <location>
        <begin position="387"/>
        <end position="407"/>
    </location>
</feature>
<dbReference type="SUPFAM" id="SSF82866">
    <property type="entry name" value="Multidrug efflux transporter AcrB transmembrane domain"/>
    <property type="match status" value="2"/>
</dbReference>
<dbReference type="SUPFAM" id="SSF82693">
    <property type="entry name" value="Multidrug efflux transporter AcrB pore domain, PN1, PN2, PC1 and PC2 subdomains"/>
    <property type="match status" value="3"/>
</dbReference>
<name>A0A1F5YD11_9BACT</name>
<keyword evidence="3" id="KW-1003">Cell membrane</keyword>
<feature type="transmembrane region" description="Helical" evidence="7">
    <location>
        <begin position="470"/>
        <end position="493"/>
    </location>
</feature>
<feature type="transmembrane region" description="Helical" evidence="7">
    <location>
        <begin position="438"/>
        <end position="458"/>
    </location>
</feature>
<gene>
    <name evidence="8" type="ORF">A2Z06_01725</name>
</gene>
<dbReference type="InterPro" id="IPR004763">
    <property type="entry name" value="CusA-like"/>
</dbReference>
<evidence type="ECO:0000256" key="3">
    <source>
        <dbReference type="ARBA" id="ARBA00022475"/>
    </source>
</evidence>
<feature type="transmembrane region" description="Helical" evidence="7">
    <location>
        <begin position="911"/>
        <end position="937"/>
    </location>
</feature>
<comment type="caution">
    <text evidence="8">The sequence shown here is derived from an EMBL/GenBank/DDBJ whole genome shotgun (WGS) entry which is preliminary data.</text>
</comment>
<feature type="transmembrane region" description="Helical" evidence="7">
    <location>
        <begin position="860"/>
        <end position="879"/>
    </location>
</feature>
<dbReference type="Pfam" id="PF00873">
    <property type="entry name" value="ACR_tran"/>
    <property type="match status" value="1"/>
</dbReference>
<evidence type="ECO:0000256" key="6">
    <source>
        <dbReference type="ARBA" id="ARBA00023136"/>
    </source>
</evidence>
<reference evidence="8 9" key="1">
    <citation type="journal article" date="2016" name="Nat. Commun.">
        <title>Thousands of microbial genomes shed light on interconnected biogeochemical processes in an aquifer system.</title>
        <authorList>
            <person name="Anantharaman K."/>
            <person name="Brown C.T."/>
            <person name="Hug L.A."/>
            <person name="Sharon I."/>
            <person name="Castelle C.J."/>
            <person name="Probst A.J."/>
            <person name="Thomas B.C."/>
            <person name="Singh A."/>
            <person name="Wilkins M.J."/>
            <person name="Karaoz U."/>
            <person name="Brodie E.L."/>
            <person name="Williams K.H."/>
            <person name="Hubbard S.S."/>
            <person name="Banfield J.F."/>
        </authorList>
    </citation>
    <scope>NUCLEOTIDE SEQUENCE [LARGE SCALE GENOMIC DNA]</scope>
</reference>
<dbReference type="Gene3D" id="1.20.1640.10">
    <property type="entry name" value="Multidrug efflux transporter AcrB transmembrane domain"/>
    <property type="match status" value="2"/>
</dbReference>
<dbReference type="Proteomes" id="UP000179034">
    <property type="component" value="Unassembled WGS sequence"/>
</dbReference>
<comment type="subcellular location">
    <subcellularLocation>
        <location evidence="1">Cell membrane</location>
        <topology evidence="1">Multi-pass membrane protein</topology>
    </subcellularLocation>
</comment>
<dbReference type="Gene3D" id="3.30.70.1430">
    <property type="entry name" value="Multidrug efflux transporter AcrB pore domain"/>
    <property type="match status" value="2"/>
</dbReference>
<evidence type="ECO:0000313" key="9">
    <source>
        <dbReference type="Proteomes" id="UP000179034"/>
    </source>
</evidence>
<feature type="transmembrane region" description="Helical" evidence="7">
    <location>
        <begin position="886"/>
        <end position="905"/>
    </location>
</feature>
<keyword evidence="6 7" id="KW-0472">Membrane</keyword>
<feature type="transmembrane region" description="Helical" evidence="7">
    <location>
        <begin position="989"/>
        <end position="1012"/>
    </location>
</feature>
<evidence type="ECO:0000256" key="4">
    <source>
        <dbReference type="ARBA" id="ARBA00022692"/>
    </source>
</evidence>
<keyword evidence="2" id="KW-0813">Transport</keyword>
<dbReference type="PRINTS" id="PR00702">
    <property type="entry name" value="ACRIFLAVINRP"/>
</dbReference>
<evidence type="ECO:0000256" key="1">
    <source>
        <dbReference type="ARBA" id="ARBA00004651"/>
    </source>
</evidence>
<proteinExistence type="predicted"/>
<dbReference type="NCBIfam" id="TIGR00914">
    <property type="entry name" value="2A0601"/>
    <property type="match status" value="1"/>
</dbReference>
<sequence length="1023" mass="112231">MVNRIVSFAIREPLLIFCLVLLLASIGYWSLANIPIDAFPDVTNVQVQVLAEAPGLSPVEVEQLVTTPIEVAMNGLPGLTEVRSISKFWLGVITVAFEDDVDIYFARQLVLERLQNARAALPPGTPEPEMGPITTGMGEIYQYFLESDSLDLMELRSIQDWVIKPQLRTVPGVTEVNSFGGLVKQYQILISPERLLSYGLSLVEVFEAVENNNSVVGGNFIEHASEQYIIRGVGRVRNLEDLEEIVVKTMGGTPVYLKNVAEVTIGPEVRQGAVVVPGRGEVAAAIVMMLKGENSREVIGRVKAKIEEINGTLPRHVKIHPYYDQTELVGKTIRTVIMNLSEGGMLVVAVLFLFLGNIRAALLVASVIPLSMLFAFIGMQWRGLSANLMSLGAIDFGMIVDGAVVMVENCMRRLGLANPGEKRVNIIEGAAREVARPVLFGVLIIIAVYLPILTLHGIEGKLFTPMATTVGFALLGSLFLALTFVPATATFILPREIGHREVFIIRRLKAFYAPALERALHRKGRMLIVASAILIGSLALVPFLGTEFIPELDEGSILVQPIRLPSISLTESIEIDKQVQDIIMQFPEVEFTVGRIGRPDIATDPMGVNLSDIYVTLKPRGEWKTARTKEDLVEKMVEELRQIPGVNYNFTQPIAMRVDELVAGVKSDLAIKLFGDDLDLLEHKAEEIASIVREISGAEDVSVEQIAGQTYLNVYIDRAEIGRYGLNVADVQQIIEIAIGGKVASEILEGNKRFDVVVRYPEDRRSDIDAIGRSLVHLPNGGHVPLSQVARVTAEKGPVQVSREFGQRRIAVECNVRGRDIGGFVGEAQRRISEKVKLPAGYYMTWGGQFEHQRSATRRLLLVVPLSIVIIFALLFTTFGNFRHSLLILANLPFALSGGIIALWIRDLHISVSASIGFIALFGVAVLNGVVLVTYMNQLRGQGISVHLAVVRGASERLRPVLMTALVAMLGFIPMALSHGTGAEVQRPLATVVIGGLVTSTLLTLFILPAVYQWMETRRETKI</sequence>
<dbReference type="Gene3D" id="3.30.70.1440">
    <property type="entry name" value="Multidrug efflux transporter AcrB pore domain"/>
    <property type="match status" value="1"/>
</dbReference>
<dbReference type="Gene3D" id="3.30.2090.10">
    <property type="entry name" value="Multidrug efflux transporter AcrB TolC docking domain, DN and DC subdomains"/>
    <property type="match status" value="2"/>
</dbReference>
<dbReference type="InterPro" id="IPR027463">
    <property type="entry name" value="AcrB_DN_DC_subdom"/>
</dbReference>
<feature type="transmembrane region" description="Helical" evidence="7">
    <location>
        <begin position="362"/>
        <end position="381"/>
    </location>
</feature>
<keyword evidence="4 7" id="KW-0812">Transmembrane</keyword>
<evidence type="ECO:0000313" key="8">
    <source>
        <dbReference type="EMBL" id="OGF97751.1"/>
    </source>
</evidence>
<dbReference type="InterPro" id="IPR001036">
    <property type="entry name" value="Acrflvin-R"/>
</dbReference>